<dbReference type="PIRSF" id="PIRSF033111">
    <property type="entry name" value="UCP033111"/>
    <property type="match status" value="1"/>
</dbReference>
<dbReference type="InterPro" id="IPR009214">
    <property type="entry name" value="DUF1129"/>
</dbReference>
<feature type="region of interest" description="Disordered" evidence="1">
    <location>
        <begin position="1"/>
        <end position="20"/>
    </location>
</feature>
<evidence type="ECO:0000313" key="3">
    <source>
        <dbReference type="EMBL" id="EKU93826.1"/>
    </source>
</evidence>
<feature type="transmembrane region" description="Helical" evidence="2">
    <location>
        <begin position="112"/>
        <end position="131"/>
    </location>
</feature>
<organism evidence="3 4">
    <name type="scientific">Alloiococcus otitis ATCC 51267</name>
    <dbReference type="NCBI Taxonomy" id="883081"/>
    <lineage>
        <taxon>Bacteria</taxon>
        <taxon>Bacillati</taxon>
        <taxon>Bacillota</taxon>
        <taxon>Bacilli</taxon>
        <taxon>Lactobacillales</taxon>
        <taxon>Carnobacteriaceae</taxon>
        <taxon>Alloiococcus</taxon>
    </lineage>
</organism>
<comment type="caution">
    <text evidence="3">The sequence shown here is derived from an EMBL/GenBank/DDBJ whole genome shotgun (WGS) entry which is preliminary data.</text>
</comment>
<keyword evidence="2" id="KW-1133">Transmembrane helix</keyword>
<evidence type="ECO:0000256" key="2">
    <source>
        <dbReference type="SAM" id="Phobius"/>
    </source>
</evidence>
<reference evidence="3 4" key="1">
    <citation type="submission" date="2012-09" db="EMBL/GenBank/DDBJ databases">
        <title>The Genome Sequence of Alloiococcus otitis ATCC 51267.</title>
        <authorList>
            <consortium name="The Broad Institute Genome Sequencing Platform"/>
            <person name="Earl A."/>
            <person name="Ward D."/>
            <person name="Feldgarden M."/>
            <person name="Gevers D."/>
            <person name="Huys G."/>
            <person name="Walker B."/>
            <person name="Young S.K."/>
            <person name="Zeng Q."/>
            <person name="Gargeya S."/>
            <person name="Fitzgerald M."/>
            <person name="Haas B."/>
            <person name="Abouelleil A."/>
            <person name="Alvarado L."/>
            <person name="Arachchi H.M."/>
            <person name="Berlin A.M."/>
            <person name="Chapman S.B."/>
            <person name="Goldberg J."/>
            <person name="Griggs A."/>
            <person name="Gujja S."/>
            <person name="Hansen M."/>
            <person name="Howarth C."/>
            <person name="Imamovic A."/>
            <person name="Larimer J."/>
            <person name="McCowen C."/>
            <person name="Montmayeur A."/>
            <person name="Murphy C."/>
            <person name="Neiman D."/>
            <person name="Pearson M."/>
            <person name="Priest M."/>
            <person name="Roberts A."/>
            <person name="Saif S."/>
            <person name="Shea T."/>
            <person name="Sisk P."/>
            <person name="Sykes S."/>
            <person name="Wortman J."/>
            <person name="Nusbaum C."/>
            <person name="Birren B."/>
        </authorList>
    </citation>
    <scope>NUCLEOTIDE SEQUENCE [LARGE SCALE GENOMIC DNA]</scope>
    <source>
        <strain evidence="3 4">ATCC 51267</strain>
    </source>
</reference>
<feature type="transmembrane region" description="Helical" evidence="2">
    <location>
        <begin position="143"/>
        <end position="166"/>
    </location>
</feature>
<sequence length="238" mass="26253">MAKKDKEKKDKQEEQSPTLEEMQAQNLTLIKQLTNKNEDYVVKLNRHLKELGWDDDQVTEAFYDMLPNIVKEQDNGVLARKLYGPVTEQADRLTAGPNRQTQAIEKSPTWQLYVDGALLLGGLLALINGVLQLFTNTEAQNPMGILTLLVNFLLAGVAILVIGNYAPVPGQKGGFLKYILASVLTMVVWMLAFSFIAALIPPAINPPLSPAASIIIGIIALVAKYFFKRSFNVQGSLI</sequence>
<feature type="transmembrane region" description="Helical" evidence="2">
    <location>
        <begin position="178"/>
        <end position="201"/>
    </location>
</feature>
<keyword evidence="2" id="KW-0472">Membrane</keyword>
<keyword evidence="4" id="KW-1185">Reference proteome</keyword>
<dbReference type="EMBL" id="AGXA01000014">
    <property type="protein sequence ID" value="EKU93826.1"/>
    <property type="molecule type" value="Genomic_DNA"/>
</dbReference>
<dbReference type="Pfam" id="PF06570">
    <property type="entry name" value="DUF1129"/>
    <property type="match status" value="1"/>
</dbReference>
<dbReference type="HOGENOM" id="CLU_085977_0_0_9"/>
<protein>
    <recommendedName>
        <fullName evidence="5">DUF1129 domain-containing protein</fullName>
    </recommendedName>
</protein>
<evidence type="ECO:0000256" key="1">
    <source>
        <dbReference type="SAM" id="MobiDB-lite"/>
    </source>
</evidence>
<gene>
    <name evidence="3" type="ORF">HMPREF9698_00621</name>
</gene>
<feature type="compositionally biased region" description="Basic and acidic residues" evidence="1">
    <location>
        <begin position="1"/>
        <end position="14"/>
    </location>
</feature>
<dbReference type="AlphaFoldDB" id="K9EDB3"/>
<dbReference type="eggNOG" id="COG4858">
    <property type="taxonomic scope" value="Bacteria"/>
</dbReference>
<evidence type="ECO:0008006" key="5">
    <source>
        <dbReference type="Google" id="ProtNLM"/>
    </source>
</evidence>
<keyword evidence="2" id="KW-0812">Transmembrane</keyword>
<name>K9EDB3_9LACT</name>
<proteinExistence type="predicted"/>
<dbReference type="STRING" id="883081.HMPREF9698_00621"/>
<dbReference type="RefSeq" id="WP_003777292.1">
    <property type="nucleotide sequence ID" value="NZ_JH992958.1"/>
</dbReference>
<feature type="transmembrane region" description="Helical" evidence="2">
    <location>
        <begin position="207"/>
        <end position="227"/>
    </location>
</feature>
<accession>K9EDB3</accession>
<evidence type="ECO:0000313" key="4">
    <source>
        <dbReference type="Proteomes" id="UP000009875"/>
    </source>
</evidence>
<dbReference type="Proteomes" id="UP000009875">
    <property type="component" value="Unassembled WGS sequence"/>
</dbReference>